<evidence type="ECO:0000313" key="2">
    <source>
        <dbReference type="Proteomes" id="UP001497516"/>
    </source>
</evidence>
<organism evidence="1 2">
    <name type="scientific">Linum trigynum</name>
    <dbReference type="NCBI Taxonomy" id="586398"/>
    <lineage>
        <taxon>Eukaryota</taxon>
        <taxon>Viridiplantae</taxon>
        <taxon>Streptophyta</taxon>
        <taxon>Embryophyta</taxon>
        <taxon>Tracheophyta</taxon>
        <taxon>Spermatophyta</taxon>
        <taxon>Magnoliopsida</taxon>
        <taxon>eudicotyledons</taxon>
        <taxon>Gunneridae</taxon>
        <taxon>Pentapetalae</taxon>
        <taxon>rosids</taxon>
        <taxon>fabids</taxon>
        <taxon>Malpighiales</taxon>
        <taxon>Linaceae</taxon>
        <taxon>Linum</taxon>
    </lineage>
</organism>
<name>A0AAV2GLA3_9ROSI</name>
<accession>A0AAV2GLA3</accession>
<proteinExistence type="predicted"/>
<dbReference type="PANTHER" id="PTHR31762:SF11">
    <property type="entry name" value="MYOSIN"/>
    <property type="match status" value="1"/>
</dbReference>
<dbReference type="AlphaFoldDB" id="A0AAV2GLA3"/>
<sequence length="136" mass="15943">MGFYRLIQVEEAIVLALAQQRRANSVRQLITELKSPGDPKYMEAFKLSPEESEDVLFKEAWLTYFWGRAKANGVEEEIAKERLQFWINRSKHSPSSYDAVDVEQGLIEMKKLGLEYRLWEASRREIEDLDSNSSRR</sequence>
<dbReference type="Proteomes" id="UP001497516">
    <property type="component" value="Chromosome 9"/>
</dbReference>
<reference evidence="1 2" key="1">
    <citation type="submission" date="2024-04" db="EMBL/GenBank/DDBJ databases">
        <authorList>
            <person name="Fracassetti M."/>
        </authorList>
    </citation>
    <scope>NUCLEOTIDE SEQUENCE [LARGE SCALE GENOMIC DNA]</scope>
</reference>
<dbReference type="PANTHER" id="PTHR31762">
    <property type="entry name" value="FAS-BINDING FACTOR-LIKE PROTEIN"/>
    <property type="match status" value="1"/>
</dbReference>
<dbReference type="GO" id="GO:0000911">
    <property type="term" value="P:cytokinesis by cell plate formation"/>
    <property type="evidence" value="ECO:0007669"/>
    <property type="project" value="InterPro"/>
</dbReference>
<evidence type="ECO:0000313" key="1">
    <source>
        <dbReference type="EMBL" id="CAL1411491.1"/>
    </source>
</evidence>
<protein>
    <submittedName>
        <fullName evidence="1">Uncharacterized protein</fullName>
    </submittedName>
</protein>
<dbReference type="EMBL" id="OZ034822">
    <property type="protein sequence ID" value="CAL1411491.1"/>
    <property type="molecule type" value="Genomic_DNA"/>
</dbReference>
<dbReference type="InterPro" id="IPR040321">
    <property type="entry name" value="SCD2-like"/>
</dbReference>
<keyword evidence="2" id="KW-1185">Reference proteome</keyword>
<gene>
    <name evidence="1" type="ORF">LTRI10_LOCUS50846</name>
</gene>